<dbReference type="KEGG" id="nce:NCER_101175"/>
<dbReference type="OrthoDB" id="2196166at2759"/>
<dbReference type="VEuPathDB" id="MicrosporidiaDB:NCER_101175"/>
<dbReference type="Gene3D" id="1.10.555.10">
    <property type="entry name" value="Rho GTPase activation protein"/>
    <property type="match status" value="1"/>
</dbReference>
<dbReference type="InterPro" id="IPR008936">
    <property type="entry name" value="Rho_GTPase_activation_prot"/>
</dbReference>
<proteinExistence type="predicted"/>
<protein>
    <recommendedName>
        <fullName evidence="1">Rho-GAP domain-containing protein</fullName>
    </recommendedName>
</protein>
<dbReference type="HOGENOM" id="CLU_1019747_0_0_1"/>
<evidence type="ECO:0000259" key="1">
    <source>
        <dbReference type="Pfam" id="PF00620"/>
    </source>
</evidence>
<gene>
    <name evidence="2" type="ORF">NCER_101175</name>
</gene>
<dbReference type="InParanoid" id="C4V9E1"/>
<accession>C4V9E1</accession>
<dbReference type="Pfam" id="PF00620">
    <property type="entry name" value="RhoGAP"/>
    <property type="match status" value="1"/>
</dbReference>
<evidence type="ECO:0000313" key="2">
    <source>
        <dbReference type="EMBL" id="EEQ82159.1"/>
    </source>
</evidence>
<dbReference type="OMA" id="NIVHIFR"/>
<dbReference type="GO" id="GO:0007165">
    <property type="term" value="P:signal transduction"/>
    <property type="evidence" value="ECO:0007669"/>
    <property type="project" value="InterPro"/>
</dbReference>
<reference evidence="3" key="1">
    <citation type="journal article" date="2009" name="PLoS Pathog.">
        <title>Genomic analyses of the microsporidian Nosema ceranae, an emergent pathogen of honey bees.</title>
        <authorList>
            <person name="Cornman R.S."/>
            <person name="Chen Y.P."/>
            <person name="Schatz M.C."/>
            <person name="Street C."/>
            <person name="Zhao Y."/>
            <person name="Desany B."/>
            <person name="Egholm M."/>
            <person name="Hutchison S."/>
            <person name="Pettis J.S."/>
            <person name="Lipkin W.I."/>
            <person name="Evans J.D."/>
        </authorList>
    </citation>
    <scope>NUCLEOTIDE SEQUENCE [LARGE SCALE GENOMIC DNA]</scope>
    <source>
        <strain evidence="3">BRL01</strain>
    </source>
</reference>
<dbReference type="InterPro" id="IPR000198">
    <property type="entry name" value="RhoGAP_dom"/>
</dbReference>
<dbReference type="AlphaFoldDB" id="C4V9E1"/>
<dbReference type="EMBL" id="ACOL01000105">
    <property type="protein sequence ID" value="EEQ82159.1"/>
    <property type="molecule type" value="Genomic_DNA"/>
</dbReference>
<sequence length="273" mass="32364">MSRNSKMPAEIDVKTNDFFKKRDINIYRSDVIKNYKLDNVDNSTNFTQLPTKDKEYITNFCKKQFELELSNSYFHCFKVKNYTIIHKNINPKIFEVLDVINHKIKHLLEMPNKDNLDELKNLFRVDDKGLDISDADFENKKLSQLCTLVKKYILNNLDGLFDNRISMKLLRSYKYNKVNYGILISYVPFILSHDELKLLESLLGLFLIIDKHKEYTHMTITGLIRLFSLVLFDSKCFTSLETLLYLENILIDIFRLDFSRIPKTLVKRIFKCV</sequence>
<name>C4V9E1_VAIC1</name>
<evidence type="ECO:0000313" key="3">
    <source>
        <dbReference type="Proteomes" id="UP000009082"/>
    </source>
</evidence>
<dbReference type="Proteomes" id="UP000009082">
    <property type="component" value="Unassembled WGS sequence"/>
</dbReference>
<dbReference type="SUPFAM" id="SSF48350">
    <property type="entry name" value="GTPase activation domain, GAP"/>
    <property type="match status" value="1"/>
</dbReference>
<feature type="domain" description="Rho-GAP" evidence="1">
    <location>
        <begin position="112"/>
        <end position="234"/>
    </location>
</feature>
<organism evidence="3">
    <name type="scientific">Vairimorpha ceranae (strain BRL01)</name>
    <name type="common">Microsporidian parasite</name>
    <name type="synonym">Nosema ceranae</name>
    <dbReference type="NCBI Taxonomy" id="578460"/>
    <lineage>
        <taxon>Eukaryota</taxon>
        <taxon>Fungi</taxon>
        <taxon>Fungi incertae sedis</taxon>
        <taxon>Microsporidia</taxon>
        <taxon>Nosematidae</taxon>
        <taxon>Vairimorpha</taxon>
    </lineage>
</organism>